<feature type="signal peptide" evidence="2">
    <location>
        <begin position="1"/>
        <end position="27"/>
    </location>
</feature>
<dbReference type="CDD" id="cd02995">
    <property type="entry name" value="PDI_a_PDI_a'_C"/>
    <property type="match status" value="1"/>
</dbReference>
<dbReference type="GO" id="GO:0006457">
    <property type="term" value="P:protein folding"/>
    <property type="evidence" value="ECO:0007669"/>
    <property type="project" value="TreeGrafter"/>
</dbReference>
<dbReference type="AlphaFoldDB" id="A0A2H6KGN5"/>
<keyword evidence="2" id="KW-0732">Signal</keyword>
<dbReference type="RefSeq" id="XP_028868380.1">
    <property type="nucleotide sequence ID" value="XM_029012547.1"/>
</dbReference>
<comment type="similarity">
    <text evidence="1">Belongs to the protein disulfide isomerase family.</text>
</comment>
<evidence type="ECO:0000313" key="4">
    <source>
        <dbReference type="EMBL" id="GBE62137.1"/>
    </source>
</evidence>
<dbReference type="OrthoDB" id="72053at2759"/>
<dbReference type="EMBL" id="BDSA01000004">
    <property type="protein sequence ID" value="GBE62137.1"/>
    <property type="molecule type" value="Genomic_DNA"/>
</dbReference>
<evidence type="ECO:0000256" key="1">
    <source>
        <dbReference type="ARBA" id="ARBA00006347"/>
    </source>
</evidence>
<dbReference type="SUPFAM" id="SSF52833">
    <property type="entry name" value="Thioredoxin-like"/>
    <property type="match status" value="1"/>
</dbReference>
<dbReference type="GO" id="GO:0034976">
    <property type="term" value="P:response to endoplasmic reticulum stress"/>
    <property type="evidence" value="ECO:0007669"/>
    <property type="project" value="TreeGrafter"/>
</dbReference>
<proteinExistence type="inferred from homology"/>
<sequence>MNGTVSALLAVAGCLVASVNFVQPVGADLYVPDPPLCEQLTEETYEPFLRSTDKTAIVFSYPSAAVFGPGSTVEIAVVSKILEGNSMCKFGMYQVNLTLSSPVEAMKTSLSYMKNGELITMPTEPKRIADIMAWITQQRICEMRLPSVESSRYYLRAIESGHVNTLLVMAEGHYDAELEKKVYDTLLSTGLKSPFMVADRNDIIQYIYRLHTLSEDTMRPVGVVVTRNNLTQHPIKIFWKDIHNMDALRQFLFRELIPPVHGTHSYMLDEVLATNKTMVYIYTKEELIEMQYVIDVNWLNKFARKHSDRFVFIHSKGDEAVEKRLNQLLVIDSDYVQTAVRAFELHPERGEFVKYKPIDMPDGIITQVKLMNFVNDLRNGKIRHFVKSEMAVPENIDVGHVKTIVGEDFHRRVIESDADVLIVFFSPWCGHCHHAKRIFRDLGRRLKKDKSVMIAKFDAFNNEVENMSFSEYPTIMLFPHGAKDEPIRYTGEISLQALALFLENECKKRFINAAEVLEREVHQERLFEEHDEL</sequence>
<dbReference type="Gene3D" id="3.40.30.10">
    <property type="entry name" value="Glutaredoxin"/>
    <property type="match status" value="2"/>
</dbReference>
<keyword evidence="4" id="KW-0413">Isomerase</keyword>
<comment type="caution">
    <text evidence="4">The sequence shown here is derived from an EMBL/GenBank/DDBJ whole genome shotgun (WGS) entry which is preliminary data.</text>
</comment>
<dbReference type="PROSITE" id="PS51352">
    <property type="entry name" value="THIOREDOXIN_2"/>
    <property type="match status" value="1"/>
</dbReference>
<dbReference type="PANTHER" id="PTHR18929">
    <property type="entry name" value="PROTEIN DISULFIDE ISOMERASE"/>
    <property type="match status" value="1"/>
</dbReference>
<keyword evidence="5" id="KW-1185">Reference proteome</keyword>
<name>A0A2H6KGN5_9APIC</name>
<dbReference type="VEuPathDB" id="PiroplasmaDB:BOVATA_036300"/>
<reference evidence="4 5" key="1">
    <citation type="journal article" date="2017" name="BMC Genomics">
        <title>Whole-genome assembly of Babesia ovata and comparative genomics between closely related pathogens.</title>
        <authorList>
            <person name="Yamagishi J."/>
            <person name="Asada M."/>
            <person name="Hakimi H."/>
            <person name="Tanaka T.Q."/>
            <person name="Sugimoto C."/>
            <person name="Kawazu S."/>
        </authorList>
    </citation>
    <scope>NUCLEOTIDE SEQUENCE [LARGE SCALE GENOMIC DNA]</scope>
    <source>
        <strain evidence="4 5">Miyake</strain>
    </source>
</reference>
<dbReference type="GO" id="GO:0003756">
    <property type="term" value="F:protein disulfide isomerase activity"/>
    <property type="evidence" value="ECO:0007669"/>
    <property type="project" value="TreeGrafter"/>
</dbReference>
<accession>A0A2H6KGN5</accession>
<feature type="chain" id="PRO_5014142730" evidence="2">
    <location>
        <begin position="28"/>
        <end position="533"/>
    </location>
</feature>
<dbReference type="PANTHER" id="PTHR18929:SF219">
    <property type="entry name" value="THIOREDOXIN"/>
    <property type="match status" value="1"/>
</dbReference>
<dbReference type="Pfam" id="PF00085">
    <property type="entry name" value="Thioredoxin"/>
    <property type="match status" value="1"/>
</dbReference>
<dbReference type="GO" id="GO:0005783">
    <property type="term" value="C:endoplasmic reticulum"/>
    <property type="evidence" value="ECO:0007669"/>
    <property type="project" value="TreeGrafter"/>
</dbReference>
<feature type="domain" description="Thioredoxin" evidence="3">
    <location>
        <begin position="390"/>
        <end position="507"/>
    </location>
</feature>
<dbReference type="GeneID" id="39875907"/>
<dbReference type="Proteomes" id="UP000236319">
    <property type="component" value="Unassembled WGS sequence"/>
</dbReference>
<evidence type="ECO:0000313" key="5">
    <source>
        <dbReference type="Proteomes" id="UP000236319"/>
    </source>
</evidence>
<dbReference type="InterPro" id="IPR036249">
    <property type="entry name" value="Thioredoxin-like_sf"/>
</dbReference>
<evidence type="ECO:0000259" key="3">
    <source>
        <dbReference type="PROSITE" id="PS51352"/>
    </source>
</evidence>
<gene>
    <name evidence="4" type="ORF">BOVATA_036300</name>
</gene>
<organism evidence="4 5">
    <name type="scientific">Babesia ovata</name>
    <dbReference type="NCBI Taxonomy" id="189622"/>
    <lineage>
        <taxon>Eukaryota</taxon>
        <taxon>Sar</taxon>
        <taxon>Alveolata</taxon>
        <taxon>Apicomplexa</taxon>
        <taxon>Aconoidasida</taxon>
        <taxon>Piroplasmida</taxon>
        <taxon>Babesiidae</taxon>
        <taxon>Babesia</taxon>
    </lineage>
</organism>
<evidence type="ECO:0000256" key="2">
    <source>
        <dbReference type="SAM" id="SignalP"/>
    </source>
</evidence>
<protein>
    <submittedName>
        <fullName evidence="4">Disulfide isomerase</fullName>
    </submittedName>
</protein>
<dbReference type="InterPro" id="IPR013766">
    <property type="entry name" value="Thioredoxin_domain"/>
</dbReference>